<feature type="transmembrane region" description="Helical" evidence="1">
    <location>
        <begin position="153"/>
        <end position="172"/>
    </location>
</feature>
<keyword evidence="1" id="KW-0812">Transmembrane</keyword>
<dbReference type="EMBL" id="BMNH01000009">
    <property type="protein sequence ID" value="GGO70740.1"/>
    <property type="molecule type" value="Genomic_DNA"/>
</dbReference>
<feature type="transmembrane region" description="Helical" evidence="1">
    <location>
        <begin position="114"/>
        <end position="133"/>
    </location>
</feature>
<organism evidence="2 3">
    <name type="scientific">Nonomuraea cavernae</name>
    <dbReference type="NCBI Taxonomy" id="2045107"/>
    <lineage>
        <taxon>Bacteria</taxon>
        <taxon>Bacillati</taxon>
        <taxon>Actinomycetota</taxon>
        <taxon>Actinomycetes</taxon>
        <taxon>Streptosporangiales</taxon>
        <taxon>Streptosporangiaceae</taxon>
        <taxon>Nonomuraea</taxon>
    </lineage>
</organism>
<name>A0A917Z0K8_9ACTN</name>
<sequence>MTSMPSTHVAPPPGAQALTRLRARARAARRTALIALTGQIALLSCAQSLAERAATGQEAPQAVPPLAVLSLILFAGGLPVLAVTQAAWGSRERAARRRERELYAVRRETPGQPLSRLVMACGWAVTLLLGFTLPRLFEAAGWHGLASASTTAVEALSLVSVAAGVCFVTWWARDALGIAARAVRRGRPPADPWDPGRGRSARPARSAALWTGAGAAVAVLAGTRAHLWEPPAAVLCALAAATLVCGLVTDE</sequence>
<feature type="transmembrane region" description="Helical" evidence="1">
    <location>
        <begin position="66"/>
        <end position="88"/>
    </location>
</feature>
<keyword evidence="3" id="KW-1185">Reference proteome</keyword>
<evidence type="ECO:0000256" key="1">
    <source>
        <dbReference type="SAM" id="Phobius"/>
    </source>
</evidence>
<comment type="caution">
    <text evidence="2">The sequence shown here is derived from an EMBL/GenBank/DDBJ whole genome shotgun (WGS) entry which is preliminary data.</text>
</comment>
<reference evidence="2" key="1">
    <citation type="journal article" date="2014" name="Int. J. Syst. Evol. Microbiol.">
        <title>Complete genome sequence of Corynebacterium casei LMG S-19264T (=DSM 44701T), isolated from a smear-ripened cheese.</title>
        <authorList>
            <consortium name="US DOE Joint Genome Institute (JGI-PGF)"/>
            <person name="Walter F."/>
            <person name="Albersmeier A."/>
            <person name="Kalinowski J."/>
            <person name="Ruckert C."/>
        </authorList>
    </citation>
    <scope>NUCLEOTIDE SEQUENCE</scope>
    <source>
        <strain evidence="2">CGMCC 4.7368</strain>
    </source>
</reference>
<accession>A0A917Z0K8</accession>
<gene>
    <name evidence="2" type="ORF">GCM10012289_34840</name>
</gene>
<evidence type="ECO:0000313" key="2">
    <source>
        <dbReference type="EMBL" id="GGO70740.1"/>
    </source>
</evidence>
<feature type="transmembrane region" description="Helical" evidence="1">
    <location>
        <begin position="232"/>
        <end position="249"/>
    </location>
</feature>
<reference evidence="2" key="2">
    <citation type="submission" date="2020-09" db="EMBL/GenBank/DDBJ databases">
        <authorList>
            <person name="Sun Q."/>
            <person name="Zhou Y."/>
        </authorList>
    </citation>
    <scope>NUCLEOTIDE SEQUENCE</scope>
    <source>
        <strain evidence="2">CGMCC 4.7368</strain>
    </source>
</reference>
<dbReference type="AlphaFoldDB" id="A0A917Z0K8"/>
<keyword evidence="1" id="KW-1133">Transmembrane helix</keyword>
<dbReference type="Proteomes" id="UP000646523">
    <property type="component" value="Unassembled WGS sequence"/>
</dbReference>
<proteinExistence type="predicted"/>
<keyword evidence="1" id="KW-0472">Membrane</keyword>
<evidence type="ECO:0000313" key="3">
    <source>
        <dbReference type="Proteomes" id="UP000646523"/>
    </source>
</evidence>
<protein>
    <submittedName>
        <fullName evidence="2">Uncharacterized protein</fullName>
    </submittedName>
</protein>
<feature type="transmembrane region" description="Helical" evidence="1">
    <location>
        <begin position="207"/>
        <end position="226"/>
    </location>
</feature>